<dbReference type="Gramene" id="Pp3c2_14930V3.2">
    <property type="protein sequence ID" value="PAC:32933040.CDS.1"/>
    <property type="gene ID" value="Pp3c2_14930"/>
</dbReference>
<dbReference type="PaxDb" id="3218-PP1S30_219V6.1"/>
<evidence type="ECO:0000313" key="4">
    <source>
        <dbReference type="Proteomes" id="UP000006727"/>
    </source>
</evidence>
<proteinExistence type="predicted"/>
<dbReference type="OMA" id="DGFNSNP"/>
<reference evidence="2 4" key="2">
    <citation type="journal article" date="2018" name="Plant J.">
        <title>The Physcomitrella patens chromosome-scale assembly reveals moss genome structure and evolution.</title>
        <authorList>
            <person name="Lang D."/>
            <person name="Ullrich K.K."/>
            <person name="Murat F."/>
            <person name="Fuchs J."/>
            <person name="Jenkins J."/>
            <person name="Haas F.B."/>
            <person name="Piednoel M."/>
            <person name="Gundlach H."/>
            <person name="Van Bel M."/>
            <person name="Meyberg R."/>
            <person name="Vives C."/>
            <person name="Morata J."/>
            <person name="Symeonidi A."/>
            <person name="Hiss M."/>
            <person name="Muchero W."/>
            <person name="Kamisugi Y."/>
            <person name="Saleh O."/>
            <person name="Blanc G."/>
            <person name="Decker E.L."/>
            <person name="van Gessel N."/>
            <person name="Grimwood J."/>
            <person name="Hayes R.D."/>
            <person name="Graham S.W."/>
            <person name="Gunter L.E."/>
            <person name="McDaniel S.F."/>
            <person name="Hoernstein S.N.W."/>
            <person name="Larsson A."/>
            <person name="Li F.W."/>
            <person name="Perroud P.F."/>
            <person name="Phillips J."/>
            <person name="Ranjan P."/>
            <person name="Rokshar D.S."/>
            <person name="Rothfels C.J."/>
            <person name="Schneider L."/>
            <person name="Shu S."/>
            <person name="Stevenson D.W."/>
            <person name="Thummler F."/>
            <person name="Tillich M."/>
            <person name="Villarreal Aguilar J.C."/>
            <person name="Widiez T."/>
            <person name="Wong G.K."/>
            <person name="Wymore A."/>
            <person name="Zhang Y."/>
            <person name="Zimmer A.D."/>
            <person name="Quatrano R.S."/>
            <person name="Mayer K.F.X."/>
            <person name="Goodstein D."/>
            <person name="Casacuberta J.M."/>
            <person name="Vandepoele K."/>
            <person name="Reski R."/>
            <person name="Cuming A.C."/>
            <person name="Tuskan G.A."/>
            <person name="Maumus F."/>
            <person name="Salse J."/>
            <person name="Schmutz J."/>
            <person name="Rensing S.A."/>
        </authorList>
    </citation>
    <scope>NUCLEOTIDE SEQUENCE [LARGE SCALE GENOMIC DNA]</scope>
    <source>
        <strain evidence="3 4">cv. Gransden 2004</strain>
    </source>
</reference>
<dbReference type="Proteomes" id="UP000006727">
    <property type="component" value="Chromosome 2"/>
</dbReference>
<protein>
    <recommendedName>
        <fullName evidence="5">DUF1764 domain-containing protein</fullName>
    </recommendedName>
</protein>
<dbReference type="EMBL" id="ABEU02000002">
    <property type="protein sequence ID" value="PNR59912.1"/>
    <property type="molecule type" value="Genomic_DNA"/>
</dbReference>
<reference evidence="2 4" key="1">
    <citation type="journal article" date="2008" name="Science">
        <title>The Physcomitrella genome reveals evolutionary insights into the conquest of land by plants.</title>
        <authorList>
            <person name="Rensing S."/>
            <person name="Lang D."/>
            <person name="Zimmer A."/>
            <person name="Terry A."/>
            <person name="Salamov A."/>
            <person name="Shapiro H."/>
            <person name="Nishiyama T."/>
            <person name="Perroud P.-F."/>
            <person name="Lindquist E."/>
            <person name="Kamisugi Y."/>
            <person name="Tanahashi T."/>
            <person name="Sakakibara K."/>
            <person name="Fujita T."/>
            <person name="Oishi K."/>
            <person name="Shin-I T."/>
            <person name="Kuroki Y."/>
            <person name="Toyoda A."/>
            <person name="Suzuki Y."/>
            <person name="Hashimoto A."/>
            <person name="Yamaguchi K."/>
            <person name="Sugano A."/>
            <person name="Kohara Y."/>
            <person name="Fujiyama A."/>
            <person name="Anterola A."/>
            <person name="Aoki S."/>
            <person name="Ashton N."/>
            <person name="Barbazuk W.B."/>
            <person name="Barker E."/>
            <person name="Bennetzen J."/>
            <person name="Bezanilla M."/>
            <person name="Blankenship R."/>
            <person name="Cho S.H."/>
            <person name="Dutcher S."/>
            <person name="Estelle M."/>
            <person name="Fawcett J.A."/>
            <person name="Gundlach H."/>
            <person name="Hanada K."/>
            <person name="Heyl A."/>
            <person name="Hicks K.A."/>
            <person name="Hugh J."/>
            <person name="Lohr M."/>
            <person name="Mayer K."/>
            <person name="Melkozernov A."/>
            <person name="Murata T."/>
            <person name="Nelson D."/>
            <person name="Pils B."/>
            <person name="Prigge M."/>
            <person name="Reiss B."/>
            <person name="Renner T."/>
            <person name="Rombauts S."/>
            <person name="Rushton P."/>
            <person name="Sanderfoot A."/>
            <person name="Schween G."/>
            <person name="Shiu S.-H."/>
            <person name="Stueber K."/>
            <person name="Theodoulou F.L."/>
            <person name="Tu H."/>
            <person name="Van de Peer Y."/>
            <person name="Verrier P.J."/>
            <person name="Waters E."/>
            <person name="Wood A."/>
            <person name="Yang L."/>
            <person name="Cove D."/>
            <person name="Cuming A."/>
            <person name="Hasebe M."/>
            <person name="Lucas S."/>
            <person name="Mishler D.B."/>
            <person name="Reski R."/>
            <person name="Grigoriev I."/>
            <person name="Quatrano R.S."/>
            <person name="Boore J.L."/>
        </authorList>
    </citation>
    <scope>NUCLEOTIDE SEQUENCE [LARGE SCALE GENOMIC DNA]</scope>
    <source>
        <strain evidence="3 4">cv. Gransden 2004</strain>
    </source>
</reference>
<dbReference type="PANTHER" id="PTHR34066:SF1">
    <property type="entry name" value="DUF1764 FAMILY PROTEIN"/>
    <property type="match status" value="1"/>
</dbReference>
<dbReference type="Gramene" id="Pp3c2_14930V3.1">
    <property type="protein sequence ID" value="PAC:32933039.CDS.1"/>
    <property type="gene ID" value="Pp3c2_14930"/>
</dbReference>
<organism evidence="2">
    <name type="scientific">Physcomitrium patens</name>
    <name type="common">Spreading-leaved earth moss</name>
    <name type="synonym">Physcomitrella patens</name>
    <dbReference type="NCBI Taxonomy" id="3218"/>
    <lineage>
        <taxon>Eukaryota</taxon>
        <taxon>Viridiplantae</taxon>
        <taxon>Streptophyta</taxon>
        <taxon>Embryophyta</taxon>
        <taxon>Bryophyta</taxon>
        <taxon>Bryophytina</taxon>
        <taxon>Bryopsida</taxon>
        <taxon>Funariidae</taxon>
        <taxon>Funariales</taxon>
        <taxon>Funariaceae</taxon>
        <taxon>Physcomitrium</taxon>
    </lineage>
</organism>
<dbReference type="PANTHER" id="PTHR34066">
    <property type="entry name" value="GROWTH FACTOR 2"/>
    <property type="match status" value="1"/>
</dbReference>
<dbReference type="STRING" id="3218.A0A2K1L1L3"/>
<dbReference type="RefSeq" id="XP_024368202.1">
    <property type="nucleotide sequence ID" value="XM_024512434.2"/>
</dbReference>
<accession>A0A2K1L1L3</accession>
<name>A0A2K1L1L3_PHYPA</name>
<dbReference type="InterPro" id="IPR013885">
    <property type="entry name" value="DUF1764_euk"/>
</dbReference>
<evidence type="ECO:0008006" key="5">
    <source>
        <dbReference type="Google" id="ProtNLM"/>
    </source>
</evidence>
<dbReference type="OrthoDB" id="20835at2759"/>
<dbReference type="EnsemblPlants" id="Pp3c2_14930V3.2">
    <property type="protein sequence ID" value="PAC:32933040.CDS.1"/>
    <property type="gene ID" value="Pp3c2_14930"/>
</dbReference>
<dbReference type="AlphaFoldDB" id="A0A2K1L1L3"/>
<evidence type="ECO:0000313" key="3">
    <source>
        <dbReference type="EnsemblPlants" id="PAC:32933039.CDS.1"/>
    </source>
</evidence>
<keyword evidence="4" id="KW-1185">Reference proteome</keyword>
<dbReference type="GeneID" id="112278739"/>
<gene>
    <name evidence="3" type="primary">LOC112278739</name>
    <name evidence="2" type="ORF">PHYPA_002704</name>
</gene>
<dbReference type="Pfam" id="PF08576">
    <property type="entry name" value="DUF1764"/>
    <property type="match status" value="1"/>
</dbReference>
<sequence length="152" mass="16545">MGTKKGKKAVKAGDTAMEVDAAEVQVQPEVVMKKEERVETKVKAKSEIDDIFGQKKRKKVEGDDIKAVQVAAKKKEKDNSEAVRLNSKGELVKPKKPKSAKPVVSAKSTPGVPASRKRTEDGFVVYSEEELGFNRKNAGGSALCPFDCDCCF</sequence>
<evidence type="ECO:0000256" key="1">
    <source>
        <dbReference type="SAM" id="MobiDB-lite"/>
    </source>
</evidence>
<feature type="region of interest" description="Disordered" evidence="1">
    <location>
        <begin position="76"/>
        <end position="119"/>
    </location>
</feature>
<dbReference type="EnsemblPlants" id="Pp3c2_14930V3.1">
    <property type="protein sequence ID" value="PAC:32933039.CDS.1"/>
    <property type="gene ID" value="Pp3c2_14930"/>
</dbReference>
<reference evidence="3" key="3">
    <citation type="submission" date="2020-12" db="UniProtKB">
        <authorList>
            <consortium name="EnsemblPlants"/>
        </authorList>
    </citation>
    <scope>IDENTIFICATION</scope>
</reference>
<evidence type="ECO:0000313" key="2">
    <source>
        <dbReference type="EMBL" id="PNR59912.1"/>
    </source>
</evidence>